<evidence type="ECO:0000313" key="3">
    <source>
        <dbReference type="Proteomes" id="UP000018144"/>
    </source>
</evidence>
<proteinExistence type="predicted"/>
<evidence type="ECO:0000313" key="2">
    <source>
        <dbReference type="EMBL" id="CCX34456.1"/>
    </source>
</evidence>
<reference evidence="2 3" key="1">
    <citation type="journal article" date="2013" name="PLoS Genet.">
        <title>The genome and development-dependent transcriptomes of Pyronema confluens: a window into fungal evolution.</title>
        <authorList>
            <person name="Traeger S."/>
            <person name="Altegoer F."/>
            <person name="Freitag M."/>
            <person name="Gabaldon T."/>
            <person name="Kempken F."/>
            <person name="Kumar A."/>
            <person name="Marcet-Houben M."/>
            <person name="Poggeler S."/>
            <person name="Stajich J.E."/>
            <person name="Nowrousian M."/>
        </authorList>
    </citation>
    <scope>NUCLEOTIDE SEQUENCE [LARGE SCALE GENOMIC DNA]</scope>
    <source>
        <strain evidence="3">CBS 100304</strain>
        <tissue evidence="2">Vegetative mycelium</tissue>
    </source>
</reference>
<dbReference type="EMBL" id="HF936538">
    <property type="protein sequence ID" value="CCX34456.1"/>
    <property type="molecule type" value="Genomic_DNA"/>
</dbReference>
<dbReference type="AlphaFoldDB" id="U4LQK5"/>
<feature type="region of interest" description="Disordered" evidence="1">
    <location>
        <begin position="77"/>
        <end position="106"/>
    </location>
</feature>
<sequence>MGAPKTSMRMQSLDTCAGLTERTHILRISSQSPDEIESDEQLRVSLGLVLPPQDNNYDFIMKDEYDEEDKEAEIYEKYNLGNEGDDEDNRGSRGSKKAESGFENPS</sequence>
<organism evidence="2 3">
    <name type="scientific">Pyronema omphalodes (strain CBS 100304)</name>
    <name type="common">Pyronema confluens</name>
    <dbReference type="NCBI Taxonomy" id="1076935"/>
    <lineage>
        <taxon>Eukaryota</taxon>
        <taxon>Fungi</taxon>
        <taxon>Dikarya</taxon>
        <taxon>Ascomycota</taxon>
        <taxon>Pezizomycotina</taxon>
        <taxon>Pezizomycetes</taxon>
        <taxon>Pezizales</taxon>
        <taxon>Pyronemataceae</taxon>
        <taxon>Pyronema</taxon>
    </lineage>
</organism>
<accession>U4LQK5</accession>
<dbReference type="Proteomes" id="UP000018144">
    <property type="component" value="Unassembled WGS sequence"/>
</dbReference>
<gene>
    <name evidence="2" type="ORF">PCON_03720</name>
</gene>
<evidence type="ECO:0000256" key="1">
    <source>
        <dbReference type="SAM" id="MobiDB-lite"/>
    </source>
</evidence>
<protein>
    <submittedName>
        <fullName evidence="2">Uncharacterized protein</fullName>
    </submittedName>
</protein>
<keyword evidence="3" id="KW-1185">Reference proteome</keyword>
<name>U4LQK5_PYROM</name>